<dbReference type="Pfam" id="PF13516">
    <property type="entry name" value="LRR_6"/>
    <property type="match status" value="2"/>
</dbReference>
<dbReference type="SUPFAM" id="SSF52047">
    <property type="entry name" value="RNI-like"/>
    <property type="match status" value="2"/>
</dbReference>
<dbReference type="PANTHER" id="PTHR24111">
    <property type="entry name" value="LEUCINE-RICH REPEAT-CONTAINING PROTEIN 34"/>
    <property type="match status" value="1"/>
</dbReference>
<dbReference type="PANTHER" id="PTHR24111:SF0">
    <property type="entry name" value="LEUCINE-RICH REPEAT-CONTAINING PROTEIN"/>
    <property type="match status" value="1"/>
</dbReference>
<dbReference type="Gene3D" id="3.80.10.10">
    <property type="entry name" value="Ribonuclease Inhibitor"/>
    <property type="match status" value="2"/>
</dbReference>
<dbReference type="VEuPathDB" id="CryptoDB:Cvel_18468"/>
<feature type="compositionally biased region" description="Low complexity" evidence="2">
    <location>
        <begin position="322"/>
        <end position="341"/>
    </location>
</feature>
<evidence type="ECO:0000256" key="2">
    <source>
        <dbReference type="SAM" id="MobiDB-lite"/>
    </source>
</evidence>
<dbReference type="InterPro" id="IPR001611">
    <property type="entry name" value="Leu-rich_rpt"/>
</dbReference>
<gene>
    <name evidence="3" type="ORF">Cvel_18468</name>
</gene>
<feature type="compositionally biased region" description="Gly residues" evidence="2">
    <location>
        <begin position="439"/>
        <end position="456"/>
    </location>
</feature>
<dbReference type="SMART" id="SM00368">
    <property type="entry name" value="LRR_RI"/>
    <property type="match status" value="9"/>
</dbReference>
<dbReference type="InterPro" id="IPR032675">
    <property type="entry name" value="LRR_dom_sf"/>
</dbReference>
<feature type="compositionally biased region" description="Polar residues" evidence="2">
    <location>
        <begin position="108"/>
        <end position="138"/>
    </location>
</feature>
<dbReference type="EMBL" id="CDMZ01000586">
    <property type="protein sequence ID" value="CEM17447.1"/>
    <property type="molecule type" value="Genomic_DNA"/>
</dbReference>
<feature type="region of interest" description="Disordered" evidence="2">
    <location>
        <begin position="93"/>
        <end position="138"/>
    </location>
</feature>
<keyword evidence="1" id="KW-0677">Repeat</keyword>
<protein>
    <submittedName>
        <fullName evidence="3">Uncharacterized protein</fullName>
    </submittedName>
</protein>
<evidence type="ECO:0000313" key="3">
    <source>
        <dbReference type="EMBL" id="CEM17447.1"/>
    </source>
</evidence>
<dbReference type="InterPro" id="IPR052201">
    <property type="entry name" value="LRR-containing_regulator"/>
</dbReference>
<evidence type="ECO:0000256" key="1">
    <source>
        <dbReference type="ARBA" id="ARBA00022737"/>
    </source>
</evidence>
<feature type="region of interest" description="Disordered" evidence="2">
    <location>
        <begin position="373"/>
        <end position="463"/>
    </location>
</feature>
<dbReference type="AlphaFoldDB" id="A0A0G4FS00"/>
<name>A0A0G4FS00_9ALVE</name>
<organism evidence="3">
    <name type="scientific">Chromera velia CCMP2878</name>
    <dbReference type="NCBI Taxonomy" id="1169474"/>
    <lineage>
        <taxon>Eukaryota</taxon>
        <taxon>Sar</taxon>
        <taxon>Alveolata</taxon>
        <taxon>Colpodellida</taxon>
        <taxon>Chromeraceae</taxon>
        <taxon>Chromera</taxon>
    </lineage>
</organism>
<accession>A0A0G4FS00</accession>
<sequence>MSCPELVDLCCIPLEPVLQHLPARSVFALLVCNWELRSAVSGERGLLTVPNLTEGLVKNPQTLERLNPRAVLSVHVTEKEVVRLIRRESLQPRPSAACREGEGETEIGSGNKQEGVQEDTGTASRGGQKDSSSVGQSRNGTDDLLRSFCLETCSIRTLSLNGPVSSLIWSSLLSASSSSVCSLSLTRASFLQDPETLLKVCEIIPQLSSLEEFSISETCISTMTAIPLVASLASAPSLRQLVLCGTAIRDAALILAAGSVLSDQRQRSSPTSGVRKLVLDNNELQFSLALDCASTRWVGETALSFQSGSVERQGRADREGGSRMASSSTSDGASQSGSNSSLQNLMGKFLRETAGVGRETLMAKAMADALLHGTGRSIQPPPAPGVPWEDAGAPLDDAGAPDERRGPTERPGSRGDRSRGRGRRGRGENGRRGQRRGRGPSGGRHGMGGRRGGGPGDHVEEEEGQENIGLSFFQSVSSIVSPGPLWLLQFPSSLRELSVRRNRLGDAGVSRLVEALERNSVTRCPQKEGGGGRDCVCSGVQSGLAEEHEGGMRLETLLLRLNGIREKGAASLASYLSSSPGGYLKKLDLSHNPIGDSGLGLLVSSLERASPDGSLSVSPCLESLFLGNCSLTARSGETVKRLLGLSGSKGKSQVRMLFLDGNPPLFTGKSVLCVAEGIRECSLTSLSLARNALSEKATAALCQALGVCSSLQSLSLRGSGLNEDGARCIVWDVLKRAGDSLEELFLGGNEMGNGGLMLIAEWLASPLSHQQGGVASASAGAGGGSGDPVVRGCASEGSSGRGLKLLDLSDNSCTARGLCAALEFVVQRGLGADEEGDAEGSPCSASPSSSMPVSASCLRTLSLDHNDLEGSDCERVWSASVDFLCAFPSIRKLSLRSRGGISRERGDAMQASLQCKAGAKSLPWPDIQNRMLL</sequence>
<proteinExistence type="predicted"/>
<reference evidence="3" key="1">
    <citation type="submission" date="2014-11" db="EMBL/GenBank/DDBJ databases">
        <authorList>
            <person name="Otto D Thomas"/>
            <person name="Naeem Raeece"/>
        </authorList>
    </citation>
    <scope>NUCLEOTIDE SEQUENCE</scope>
</reference>
<feature type="region of interest" description="Disordered" evidence="2">
    <location>
        <begin position="308"/>
        <end position="341"/>
    </location>
</feature>
<feature type="compositionally biased region" description="Basic and acidic residues" evidence="2">
    <location>
        <begin position="401"/>
        <end position="431"/>
    </location>
</feature>
<feature type="compositionally biased region" description="Basic and acidic residues" evidence="2">
    <location>
        <begin position="312"/>
        <end position="321"/>
    </location>
</feature>